<accession>A0A517SW32</accession>
<name>A0A517SW32_9BACT</name>
<dbReference type="Proteomes" id="UP000315003">
    <property type="component" value="Chromosome"/>
</dbReference>
<keyword evidence="2" id="KW-1185">Reference proteome</keyword>
<proteinExistence type="predicted"/>
<evidence type="ECO:0000313" key="1">
    <source>
        <dbReference type="EMBL" id="QDT60347.1"/>
    </source>
</evidence>
<evidence type="ECO:0000313" key="2">
    <source>
        <dbReference type="Proteomes" id="UP000315003"/>
    </source>
</evidence>
<reference evidence="1 2" key="1">
    <citation type="submission" date="2019-02" db="EMBL/GenBank/DDBJ databases">
        <title>Deep-cultivation of Planctomycetes and their phenomic and genomic characterization uncovers novel biology.</title>
        <authorList>
            <person name="Wiegand S."/>
            <person name="Jogler M."/>
            <person name="Boedeker C."/>
            <person name="Pinto D."/>
            <person name="Vollmers J."/>
            <person name="Rivas-Marin E."/>
            <person name="Kohn T."/>
            <person name="Peeters S.H."/>
            <person name="Heuer A."/>
            <person name="Rast P."/>
            <person name="Oberbeckmann S."/>
            <person name="Bunk B."/>
            <person name="Jeske O."/>
            <person name="Meyerdierks A."/>
            <person name="Storesund J.E."/>
            <person name="Kallscheuer N."/>
            <person name="Luecker S."/>
            <person name="Lage O.M."/>
            <person name="Pohl T."/>
            <person name="Merkel B.J."/>
            <person name="Hornburger P."/>
            <person name="Mueller R.-W."/>
            <person name="Bruemmer F."/>
            <person name="Labrenz M."/>
            <person name="Spormann A.M."/>
            <person name="Op den Camp H."/>
            <person name="Overmann J."/>
            <person name="Amann R."/>
            <person name="Jetten M.S.M."/>
            <person name="Mascher T."/>
            <person name="Medema M.H."/>
            <person name="Devos D.P."/>
            <person name="Kaster A.-K."/>
            <person name="Ovreas L."/>
            <person name="Rohde M."/>
            <person name="Galperin M.Y."/>
            <person name="Jogler C."/>
        </authorList>
    </citation>
    <scope>NUCLEOTIDE SEQUENCE [LARGE SCALE GENOMIC DNA]</scope>
    <source>
        <strain evidence="1 2">SV_7m_r</strain>
    </source>
</reference>
<gene>
    <name evidence="1" type="ORF">SV7mr_28670</name>
</gene>
<dbReference type="EMBL" id="CP036272">
    <property type="protein sequence ID" value="QDT60347.1"/>
    <property type="molecule type" value="Genomic_DNA"/>
</dbReference>
<organism evidence="1 2">
    <name type="scientific">Stieleria bergensis</name>
    <dbReference type="NCBI Taxonomy" id="2528025"/>
    <lineage>
        <taxon>Bacteria</taxon>
        <taxon>Pseudomonadati</taxon>
        <taxon>Planctomycetota</taxon>
        <taxon>Planctomycetia</taxon>
        <taxon>Pirellulales</taxon>
        <taxon>Pirellulaceae</taxon>
        <taxon>Stieleria</taxon>
    </lineage>
</organism>
<dbReference type="AlphaFoldDB" id="A0A517SW32"/>
<protein>
    <submittedName>
        <fullName evidence="1">Uncharacterized protein</fullName>
    </submittedName>
</protein>
<sequence>MAWAKSQARCFRGAKGDTYLCTLPDKIQNYAFDSLRCRKEWSRRAYL</sequence>